<feature type="binding site" evidence="8">
    <location>
        <position position="371"/>
    </location>
    <ligand>
        <name>[4Fe-4S] cluster</name>
        <dbReference type="ChEBI" id="CHEBI:49883"/>
        <label>2</label>
    </ligand>
</feature>
<evidence type="ECO:0000256" key="4">
    <source>
        <dbReference type="ARBA" id="ARBA00022737"/>
    </source>
</evidence>
<dbReference type="SUPFAM" id="SSF142019">
    <property type="entry name" value="Nqo1 FMN-binding domain-like"/>
    <property type="match status" value="1"/>
</dbReference>
<dbReference type="NCBIfam" id="NF003454">
    <property type="entry name" value="PRK05035.1"/>
    <property type="match status" value="1"/>
</dbReference>
<evidence type="ECO:0000313" key="11">
    <source>
        <dbReference type="EMBL" id="ALE52633.1"/>
    </source>
</evidence>
<keyword evidence="8" id="KW-0997">Cell inner membrane</keyword>
<evidence type="ECO:0000256" key="8">
    <source>
        <dbReference type="HAMAP-Rule" id="MF_00461"/>
    </source>
</evidence>
<keyword evidence="5 8" id="KW-0249">Electron transport</keyword>
<dbReference type="KEGG" id="tho:SP60_05080"/>
<dbReference type="InterPro" id="IPR017900">
    <property type="entry name" value="4Fe4S_Fe_S_CS"/>
</dbReference>
<reference evidence="11 12" key="1">
    <citation type="journal article" date="2015" name="Genome Announc.">
        <title>Genome Sequence of 'Candidatus Thioglobus autotrophica' Strain EF1, a Chemoautotroph from the SUP05 Clade of Marine Gammaproteobacteria.</title>
        <authorList>
            <person name="Shah V."/>
            <person name="Morris R.M."/>
        </authorList>
    </citation>
    <scope>NUCLEOTIDE SEQUENCE [LARGE SCALE GENOMIC DNA]</scope>
    <source>
        <strain evidence="11 12">EF1</strain>
    </source>
</reference>
<dbReference type="EMBL" id="CP010552">
    <property type="protein sequence ID" value="ALE52633.1"/>
    <property type="molecule type" value="Genomic_DNA"/>
</dbReference>
<dbReference type="InterPro" id="IPR017896">
    <property type="entry name" value="4Fe4S_Fe-S-bd"/>
</dbReference>
<dbReference type="InterPro" id="IPR037225">
    <property type="entry name" value="Nuo51_FMN-bd_sf"/>
</dbReference>
<evidence type="ECO:0000256" key="3">
    <source>
        <dbReference type="ARBA" id="ARBA00022723"/>
    </source>
</evidence>
<dbReference type="Pfam" id="PF13375">
    <property type="entry name" value="RnfC_N"/>
    <property type="match status" value="1"/>
</dbReference>
<keyword evidence="2 8" id="KW-0004">4Fe-4S</keyword>
<protein>
    <recommendedName>
        <fullName evidence="8">Ion-translocating oxidoreductase complex subunit C</fullName>
        <ecNumber evidence="8">7.-.-.-</ecNumber>
    </recommendedName>
    <alternativeName>
        <fullName evidence="8">Rnf electron transport complex subunit C</fullName>
    </alternativeName>
</protein>
<feature type="binding site" evidence="8">
    <location>
        <position position="364"/>
    </location>
    <ligand>
        <name>[4Fe-4S] cluster</name>
        <dbReference type="ChEBI" id="CHEBI:49883"/>
        <label>1</label>
    </ligand>
</feature>
<dbReference type="InterPro" id="IPR026902">
    <property type="entry name" value="RnfC_N"/>
</dbReference>
<evidence type="ECO:0000259" key="10">
    <source>
        <dbReference type="PROSITE" id="PS51379"/>
    </source>
</evidence>
<dbReference type="Pfam" id="PF01512">
    <property type="entry name" value="Complex1_51K"/>
    <property type="match status" value="1"/>
</dbReference>
<dbReference type="Gene3D" id="3.30.70.20">
    <property type="match status" value="1"/>
</dbReference>
<feature type="binding site" evidence="8">
    <location>
        <position position="406"/>
    </location>
    <ligand>
        <name>[4Fe-4S] cluster</name>
        <dbReference type="ChEBI" id="CHEBI:49883"/>
        <label>2</label>
    </ligand>
</feature>
<dbReference type="AlphaFoldDB" id="A0A0M4NHB9"/>
<dbReference type="GO" id="GO:0051539">
    <property type="term" value="F:4 iron, 4 sulfur cluster binding"/>
    <property type="evidence" value="ECO:0007669"/>
    <property type="project" value="UniProtKB-KW"/>
</dbReference>
<dbReference type="STRING" id="1705394.SP60_05080"/>
<dbReference type="Gene3D" id="3.40.50.11540">
    <property type="entry name" value="NADH-ubiquinone oxidoreductase 51kDa subunit"/>
    <property type="match status" value="1"/>
</dbReference>
<gene>
    <name evidence="8" type="primary">rnfC</name>
    <name evidence="11" type="ORF">SP60_05080</name>
</gene>
<feature type="binding site" evidence="8">
    <location>
        <position position="361"/>
    </location>
    <ligand>
        <name>[4Fe-4S] cluster</name>
        <dbReference type="ChEBI" id="CHEBI:49883"/>
        <label>1</label>
    </ligand>
</feature>
<keyword evidence="3 8" id="KW-0479">Metal-binding</keyword>
<comment type="cofactor">
    <cofactor evidence="8">
        <name>[4Fe-4S] cluster</name>
        <dbReference type="ChEBI" id="CHEBI:49883"/>
    </cofactor>
    <text evidence="8">Binds 2 [4Fe-4S] clusters per subunit.</text>
</comment>
<dbReference type="PANTHER" id="PTHR43034">
    <property type="entry name" value="ION-TRANSLOCATING OXIDOREDUCTASE COMPLEX SUBUNIT C"/>
    <property type="match status" value="1"/>
</dbReference>
<keyword evidence="8" id="KW-1278">Translocase</keyword>
<dbReference type="SUPFAM" id="SSF46548">
    <property type="entry name" value="alpha-helical ferredoxin"/>
    <property type="match status" value="1"/>
</dbReference>
<dbReference type="EC" id="7.-.-.-" evidence="8"/>
<dbReference type="Proteomes" id="UP000058020">
    <property type="component" value="Chromosome"/>
</dbReference>
<sequence>MLDQTFSGGVVIANPYPVEQVKIIQAPLPNQVVLPLQQRIGAEAKPCVEVGDRVLTGQVIAKTQDQFCVPIHASISGTVMAIDKQIIPHKSGLKSTCIRIESDGQDEWVETKGCGSDFLHCDRQTLIDYVQRSGIVGLGGAGFPSHTKLNKATGCHTLIINGTECEPGVMCDDALMQHHPREVIRGVEILLHITGAKRAIIAIEDDKQEAYQSLLMFNHNDLISLAQLPTKYTSGAEKLLIKALLDIEIPSGGFAADKGILCQNVSSTKAIFDAVIDQRPLVSRIVTITGDALTPVNVEARLGTSFEHIISLTDVNQQAHDYRMGGMMMGIDIENTQMPICKITNCIFVNNRKPKQLAKECIRCNTCNTVCPIGLLPQQLYWHAKGENIEKCMDYHLFDCIECACCSYVCPSHIDLAGYFSFAKALHKKQATDQHKTDIARDRFEFREYRLERNKQERAQMMAEKKQALKDKMAKDKEQGQVQKDKIAQAMARVNKIKEKDA</sequence>
<comment type="function">
    <text evidence="8">Part of a membrane-bound complex that couples electron transfer with translocation of ions across the membrane.</text>
</comment>
<keyword evidence="8" id="KW-0472">Membrane</keyword>
<dbReference type="Pfam" id="PF12838">
    <property type="entry name" value="Fer4_7"/>
    <property type="match status" value="1"/>
</dbReference>
<evidence type="ECO:0000256" key="9">
    <source>
        <dbReference type="SAM" id="MobiDB-lite"/>
    </source>
</evidence>
<evidence type="ECO:0000313" key="12">
    <source>
        <dbReference type="Proteomes" id="UP000058020"/>
    </source>
</evidence>
<keyword evidence="7 8" id="KW-0411">Iron-sulfur</keyword>
<evidence type="ECO:0000256" key="7">
    <source>
        <dbReference type="ARBA" id="ARBA00023014"/>
    </source>
</evidence>
<proteinExistence type="inferred from homology"/>
<dbReference type="PANTHER" id="PTHR43034:SF2">
    <property type="entry name" value="ION-TRANSLOCATING OXIDOREDUCTASE COMPLEX SUBUNIT C"/>
    <property type="match status" value="1"/>
</dbReference>
<evidence type="ECO:0000256" key="6">
    <source>
        <dbReference type="ARBA" id="ARBA00023004"/>
    </source>
</evidence>
<evidence type="ECO:0000256" key="5">
    <source>
        <dbReference type="ARBA" id="ARBA00022982"/>
    </source>
</evidence>
<comment type="subcellular location">
    <subcellularLocation>
        <location evidence="8">Cell inner membrane</location>
        <topology evidence="8">Peripheral membrane protein</topology>
    </subcellularLocation>
</comment>
<dbReference type="GO" id="GO:0022900">
    <property type="term" value="P:electron transport chain"/>
    <property type="evidence" value="ECO:0007669"/>
    <property type="project" value="UniProtKB-UniRule"/>
</dbReference>
<keyword evidence="1 8" id="KW-0813">Transport</keyword>
<feature type="binding site" evidence="8">
    <location>
        <position position="410"/>
    </location>
    <ligand>
        <name>[4Fe-4S] cluster</name>
        <dbReference type="ChEBI" id="CHEBI:49883"/>
        <label>1</label>
    </ligand>
</feature>
<feature type="binding site" evidence="8">
    <location>
        <position position="403"/>
    </location>
    <ligand>
        <name>[4Fe-4S] cluster</name>
        <dbReference type="ChEBI" id="CHEBI:49883"/>
        <label>2</label>
    </ligand>
</feature>
<feature type="domain" description="4Fe-4S ferredoxin-type" evidence="10">
    <location>
        <begin position="352"/>
        <end position="381"/>
    </location>
</feature>
<keyword evidence="6 8" id="KW-0408">Iron</keyword>
<comment type="similarity">
    <text evidence="8">Belongs to the 4Fe4S bacterial-type ferredoxin family. RnfC subfamily.</text>
</comment>
<evidence type="ECO:0000256" key="1">
    <source>
        <dbReference type="ARBA" id="ARBA00022448"/>
    </source>
</evidence>
<name>A0A0M4NHB9_9GAMM</name>
<feature type="region of interest" description="Disordered" evidence="9">
    <location>
        <begin position="464"/>
        <end position="484"/>
    </location>
</feature>
<dbReference type="OrthoDB" id="9767754at2"/>
<feature type="binding site" evidence="8">
    <location>
        <position position="400"/>
    </location>
    <ligand>
        <name>[4Fe-4S] cluster</name>
        <dbReference type="ChEBI" id="CHEBI:49883"/>
        <label>2</label>
    </ligand>
</feature>
<feature type="binding site" evidence="8">
    <location>
        <position position="367"/>
    </location>
    <ligand>
        <name>[4Fe-4S] cluster</name>
        <dbReference type="ChEBI" id="CHEBI:49883"/>
        <label>1</label>
    </ligand>
</feature>
<organism evidence="11 12">
    <name type="scientific">Candidatus Thioglobus autotrophicus</name>
    <dbReference type="NCBI Taxonomy" id="1705394"/>
    <lineage>
        <taxon>Bacteria</taxon>
        <taxon>Pseudomonadati</taxon>
        <taxon>Pseudomonadota</taxon>
        <taxon>Gammaproteobacteria</taxon>
        <taxon>Candidatus Pseudothioglobaceae</taxon>
        <taxon>Candidatus Thioglobus</taxon>
    </lineage>
</organism>
<keyword evidence="4 8" id="KW-0677">Repeat</keyword>
<dbReference type="PATRIC" id="fig|1705394.5.peg.1018"/>
<dbReference type="PROSITE" id="PS51379">
    <property type="entry name" value="4FE4S_FER_2"/>
    <property type="match status" value="1"/>
</dbReference>
<keyword evidence="12" id="KW-1185">Reference proteome</keyword>
<dbReference type="GO" id="GO:0046872">
    <property type="term" value="F:metal ion binding"/>
    <property type="evidence" value="ECO:0007669"/>
    <property type="project" value="UniProtKB-KW"/>
</dbReference>
<evidence type="ECO:0000256" key="2">
    <source>
        <dbReference type="ARBA" id="ARBA00022485"/>
    </source>
</evidence>
<dbReference type="RefSeq" id="WP_053951596.1">
    <property type="nucleotide sequence ID" value="NZ_CP010552.1"/>
</dbReference>
<keyword evidence="8" id="KW-1003">Cell membrane</keyword>
<dbReference type="PROSITE" id="PS00198">
    <property type="entry name" value="4FE4S_FER_1"/>
    <property type="match status" value="2"/>
</dbReference>
<dbReference type="NCBIfam" id="TIGR01945">
    <property type="entry name" value="rnfC"/>
    <property type="match status" value="1"/>
</dbReference>
<dbReference type="InterPro" id="IPR010208">
    <property type="entry name" value="Ion_transpt_RnfC/RsxC"/>
</dbReference>
<comment type="subunit">
    <text evidence="8">The complex is composed of six subunits: RnfA, RnfB, RnfC, RnfD, RnfE and RnfG.</text>
</comment>
<dbReference type="GO" id="GO:0009055">
    <property type="term" value="F:electron transfer activity"/>
    <property type="evidence" value="ECO:0007669"/>
    <property type="project" value="InterPro"/>
</dbReference>
<dbReference type="InterPro" id="IPR011538">
    <property type="entry name" value="Nuo51_FMN-bd"/>
</dbReference>
<accession>A0A0M4NHB9</accession>
<dbReference type="GO" id="GO:0005886">
    <property type="term" value="C:plasma membrane"/>
    <property type="evidence" value="ECO:0007669"/>
    <property type="project" value="UniProtKB-SubCell"/>
</dbReference>
<dbReference type="HAMAP" id="MF_00461">
    <property type="entry name" value="RsxC_RnfC"/>
    <property type="match status" value="1"/>
</dbReference>